<keyword evidence="4" id="KW-1185">Reference proteome</keyword>
<feature type="transmembrane region" description="Helical" evidence="1">
    <location>
        <begin position="196"/>
        <end position="216"/>
    </location>
</feature>
<dbReference type="STRING" id="933852.A0A0C3BK86"/>
<feature type="domain" description="DUF6533" evidence="2">
    <location>
        <begin position="48"/>
        <end position="90"/>
    </location>
</feature>
<feature type="transmembrane region" description="Helical" evidence="1">
    <location>
        <begin position="237"/>
        <end position="258"/>
    </location>
</feature>
<proteinExistence type="predicted"/>
<feature type="transmembrane region" description="Helical" evidence="1">
    <location>
        <begin position="112"/>
        <end position="133"/>
    </location>
</feature>
<keyword evidence="1" id="KW-1133">Transmembrane helix</keyword>
<keyword evidence="1" id="KW-0812">Transmembrane</keyword>
<dbReference type="OrthoDB" id="2637653at2759"/>
<feature type="transmembrane region" description="Helical" evidence="1">
    <location>
        <begin position="80"/>
        <end position="100"/>
    </location>
</feature>
<feature type="transmembrane region" description="Helical" evidence="1">
    <location>
        <begin position="264"/>
        <end position="282"/>
    </location>
</feature>
<dbReference type="EMBL" id="KN824281">
    <property type="protein sequence ID" value="KIM31906.1"/>
    <property type="molecule type" value="Genomic_DNA"/>
</dbReference>
<dbReference type="AlphaFoldDB" id="A0A0C3BK86"/>
<dbReference type="Proteomes" id="UP000054097">
    <property type="component" value="Unassembled WGS sequence"/>
</dbReference>
<keyword evidence="1" id="KW-0472">Membrane</keyword>
<reference evidence="3 4" key="1">
    <citation type="submission" date="2014-04" db="EMBL/GenBank/DDBJ databases">
        <authorList>
            <consortium name="DOE Joint Genome Institute"/>
            <person name="Kuo A."/>
            <person name="Zuccaro A."/>
            <person name="Kohler A."/>
            <person name="Nagy L.G."/>
            <person name="Floudas D."/>
            <person name="Copeland A."/>
            <person name="Barry K.W."/>
            <person name="Cichocki N."/>
            <person name="Veneault-Fourrey C."/>
            <person name="LaButti K."/>
            <person name="Lindquist E.A."/>
            <person name="Lipzen A."/>
            <person name="Lundell T."/>
            <person name="Morin E."/>
            <person name="Murat C."/>
            <person name="Sun H."/>
            <person name="Tunlid A."/>
            <person name="Henrissat B."/>
            <person name="Grigoriev I.V."/>
            <person name="Hibbett D.S."/>
            <person name="Martin F."/>
            <person name="Nordberg H.P."/>
            <person name="Cantor M.N."/>
            <person name="Hua S.X."/>
        </authorList>
    </citation>
    <scope>NUCLEOTIDE SEQUENCE [LARGE SCALE GENOMIC DNA]</scope>
    <source>
        <strain evidence="3 4">MAFF 305830</strain>
    </source>
</reference>
<accession>A0A0C3BK86</accession>
<evidence type="ECO:0000256" key="1">
    <source>
        <dbReference type="SAM" id="Phobius"/>
    </source>
</evidence>
<sequence>MSILKTLTTSTGDFSGLKRDPTNQSQPFPTGVDWVAIYGAHTNAKRLAVAFLTLVVWDFVITIDDSVKFFWAVRWSVSKILYLVSRYSAMFAVAAIFMKTAMPTPSTEYCTAIRWVEMGSSTALVIAIGFAMISRVHALWNRNTWILTGILFLFFIHAITYIIIMSYTYAKATLVPTNPPFTGCCLIPGFRKTWAIFIPAIAFETTIVSLNLYKSWSMAVQRGFRTPVCTMLCQDGIVYYLVIIGTHIASLACILVPSPLAIPVLGSYPSVAATGIACNRLFTRLQRLLLSKHKGQSGFSTHDPWSSCPPEFTFGSDHIDSHSTTTQEVEMCKTKKRATAHHKTPLRPEIRLTGQMCDRND</sequence>
<feature type="transmembrane region" description="Helical" evidence="1">
    <location>
        <begin position="145"/>
        <end position="170"/>
    </location>
</feature>
<dbReference type="Pfam" id="PF20151">
    <property type="entry name" value="DUF6533"/>
    <property type="match status" value="1"/>
</dbReference>
<dbReference type="HOGENOM" id="CLU_053377_1_0_1"/>
<reference evidence="4" key="2">
    <citation type="submission" date="2015-01" db="EMBL/GenBank/DDBJ databases">
        <title>Evolutionary Origins and Diversification of the Mycorrhizal Mutualists.</title>
        <authorList>
            <consortium name="DOE Joint Genome Institute"/>
            <consortium name="Mycorrhizal Genomics Consortium"/>
            <person name="Kohler A."/>
            <person name="Kuo A."/>
            <person name="Nagy L.G."/>
            <person name="Floudas D."/>
            <person name="Copeland A."/>
            <person name="Barry K.W."/>
            <person name="Cichocki N."/>
            <person name="Veneault-Fourrey C."/>
            <person name="LaButti K."/>
            <person name="Lindquist E.A."/>
            <person name="Lipzen A."/>
            <person name="Lundell T."/>
            <person name="Morin E."/>
            <person name="Murat C."/>
            <person name="Riley R."/>
            <person name="Ohm R."/>
            <person name="Sun H."/>
            <person name="Tunlid A."/>
            <person name="Henrissat B."/>
            <person name="Grigoriev I.V."/>
            <person name="Hibbett D.S."/>
            <person name="Martin F."/>
        </authorList>
    </citation>
    <scope>NUCLEOTIDE SEQUENCE [LARGE SCALE GENOMIC DNA]</scope>
    <source>
        <strain evidence="4">MAFF 305830</strain>
    </source>
</reference>
<gene>
    <name evidence="3" type="ORF">M408DRAFT_21103</name>
</gene>
<evidence type="ECO:0000259" key="2">
    <source>
        <dbReference type="Pfam" id="PF20151"/>
    </source>
</evidence>
<name>A0A0C3BK86_SERVB</name>
<evidence type="ECO:0000313" key="4">
    <source>
        <dbReference type="Proteomes" id="UP000054097"/>
    </source>
</evidence>
<organism evidence="3 4">
    <name type="scientific">Serendipita vermifera MAFF 305830</name>
    <dbReference type="NCBI Taxonomy" id="933852"/>
    <lineage>
        <taxon>Eukaryota</taxon>
        <taxon>Fungi</taxon>
        <taxon>Dikarya</taxon>
        <taxon>Basidiomycota</taxon>
        <taxon>Agaricomycotina</taxon>
        <taxon>Agaricomycetes</taxon>
        <taxon>Sebacinales</taxon>
        <taxon>Serendipitaceae</taxon>
        <taxon>Serendipita</taxon>
    </lineage>
</organism>
<evidence type="ECO:0000313" key="3">
    <source>
        <dbReference type="EMBL" id="KIM31906.1"/>
    </source>
</evidence>
<dbReference type="InterPro" id="IPR045340">
    <property type="entry name" value="DUF6533"/>
</dbReference>
<protein>
    <recommendedName>
        <fullName evidence="2">DUF6533 domain-containing protein</fullName>
    </recommendedName>
</protein>